<dbReference type="GeneTree" id="ENSGT00940000165438"/>
<proteinExistence type="predicted"/>
<dbReference type="PROSITE" id="PS50009">
    <property type="entry name" value="RASGEF_CAT"/>
    <property type="match status" value="1"/>
</dbReference>
<dbReference type="Gene3D" id="1.10.840.10">
    <property type="entry name" value="Ras guanine-nucleotide exchange factors catalytic domain"/>
    <property type="match status" value="1"/>
</dbReference>
<dbReference type="Ensembl" id="ENSSLUT00000055722.1">
    <property type="protein sequence ID" value="ENSSLUP00000054133.1"/>
    <property type="gene ID" value="ENSSLUG00000023434.1"/>
</dbReference>
<dbReference type="InterPro" id="IPR023578">
    <property type="entry name" value="Ras_GEF_dom_sf"/>
</dbReference>
<dbReference type="InterPro" id="IPR036964">
    <property type="entry name" value="RASGEF_cat_dom_sf"/>
</dbReference>
<dbReference type="InterPro" id="IPR001895">
    <property type="entry name" value="RASGEF_cat_dom"/>
</dbReference>
<protein>
    <recommendedName>
        <fullName evidence="3">Ras-GEF domain-containing protein</fullName>
    </recommendedName>
</protein>
<organism evidence="4 5">
    <name type="scientific">Sander lucioperca</name>
    <name type="common">Pike-perch</name>
    <name type="synonym">Perca lucioperca</name>
    <dbReference type="NCBI Taxonomy" id="283035"/>
    <lineage>
        <taxon>Eukaryota</taxon>
        <taxon>Metazoa</taxon>
        <taxon>Chordata</taxon>
        <taxon>Craniata</taxon>
        <taxon>Vertebrata</taxon>
        <taxon>Euteleostomi</taxon>
        <taxon>Actinopterygii</taxon>
        <taxon>Neopterygii</taxon>
        <taxon>Teleostei</taxon>
        <taxon>Neoteleostei</taxon>
        <taxon>Acanthomorphata</taxon>
        <taxon>Eupercaria</taxon>
        <taxon>Perciformes</taxon>
        <taxon>Percoidei</taxon>
        <taxon>Percidae</taxon>
        <taxon>Luciopercinae</taxon>
        <taxon>Sander</taxon>
    </lineage>
</organism>
<name>A0A8D0AKU6_SANLU</name>
<dbReference type="InterPro" id="IPR008937">
    <property type="entry name" value="Ras-like_GEF"/>
</dbReference>
<dbReference type="Pfam" id="PF00617">
    <property type="entry name" value="RasGEF"/>
    <property type="match status" value="1"/>
</dbReference>
<evidence type="ECO:0000259" key="3">
    <source>
        <dbReference type="PROSITE" id="PS50009"/>
    </source>
</evidence>
<dbReference type="AlphaFoldDB" id="A0A8D0AKU6"/>
<evidence type="ECO:0000256" key="2">
    <source>
        <dbReference type="PROSITE-ProRule" id="PRU00168"/>
    </source>
</evidence>
<evidence type="ECO:0000313" key="5">
    <source>
        <dbReference type="Proteomes" id="UP000694568"/>
    </source>
</evidence>
<feature type="domain" description="Ras-GEF" evidence="3">
    <location>
        <begin position="1"/>
        <end position="134"/>
    </location>
</feature>
<sequence>MSPTIRATVAQFNAITNQVIMSLLCSPTDANSSPTSSGRPPSTPAQRARVIEKWVRVAEGCRRLKNFTSLRAILSALQSNAVYRLRKTWAAVSRQSMATFDNLWETFPDENCVLTNRELLLEVRRKLLLHKKLG</sequence>
<dbReference type="GO" id="GO:0007265">
    <property type="term" value="P:Ras protein signal transduction"/>
    <property type="evidence" value="ECO:0007669"/>
    <property type="project" value="TreeGrafter"/>
</dbReference>
<dbReference type="SUPFAM" id="SSF48366">
    <property type="entry name" value="Ras GEF"/>
    <property type="match status" value="1"/>
</dbReference>
<accession>A0A8D0AKU6</accession>
<keyword evidence="5" id="KW-1185">Reference proteome</keyword>
<keyword evidence="1 2" id="KW-0344">Guanine-nucleotide releasing factor</keyword>
<dbReference type="PANTHER" id="PTHR23113:SF220">
    <property type="entry name" value="RAL GUANINE NUCLEOTIDE DISSOCIATION STIMULATOR-LIKE 3"/>
    <property type="match status" value="1"/>
</dbReference>
<dbReference type="GO" id="GO:0005886">
    <property type="term" value="C:plasma membrane"/>
    <property type="evidence" value="ECO:0007669"/>
    <property type="project" value="TreeGrafter"/>
</dbReference>
<evidence type="ECO:0000256" key="1">
    <source>
        <dbReference type="ARBA" id="ARBA00022658"/>
    </source>
</evidence>
<reference evidence="4" key="1">
    <citation type="submission" date="2025-08" db="UniProtKB">
        <authorList>
            <consortium name="Ensembl"/>
        </authorList>
    </citation>
    <scope>IDENTIFICATION</scope>
</reference>
<evidence type="ECO:0000313" key="4">
    <source>
        <dbReference type="Ensembl" id="ENSSLUP00000054133.1"/>
    </source>
</evidence>
<dbReference type="PANTHER" id="PTHR23113">
    <property type="entry name" value="GUANINE NUCLEOTIDE EXCHANGE FACTOR"/>
    <property type="match status" value="1"/>
</dbReference>
<dbReference type="GO" id="GO:0005085">
    <property type="term" value="F:guanyl-nucleotide exchange factor activity"/>
    <property type="evidence" value="ECO:0007669"/>
    <property type="project" value="UniProtKB-KW"/>
</dbReference>
<reference evidence="4" key="2">
    <citation type="submission" date="2025-09" db="UniProtKB">
        <authorList>
            <consortium name="Ensembl"/>
        </authorList>
    </citation>
    <scope>IDENTIFICATION</scope>
</reference>
<dbReference type="Proteomes" id="UP000694568">
    <property type="component" value="Unplaced"/>
</dbReference>